<dbReference type="GO" id="GO:0050515">
    <property type="term" value="F:4-(cytidine 5'-diphospho)-2-C-methyl-D-erythritol kinase activity"/>
    <property type="evidence" value="ECO:0007669"/>
    <property type="project" value="UniProtKB-UniRule"/>
</dbReference>
<feature type="domain" description="GHMP kinase N-terminal" evidence="11">
    <location>
        <begin position="67"/>
        <end position="144"/>
    </location>
</feature>
<feature type="active site" evidence="10">
    <location>
        <position position="137"/>
    </location>
</feature>
<dbReference type="InterPro" id="IPR020568">
    <property type="entry name" value="Ribosomal_Su5_D2-typ_SF"/>
</dbReference>
<dbReference type="InterPro" id="IPR036554">
    <property type="entry name" value="GHMP_kinase_C_sf"/>
</dbReference>
<proteinExistence type="inferred from homology"/>
<dbReference type="PANTHER" id="PTHR43527:SF2">
    <property type="entry name" value="4-DIPHOSPHOCYTIDYL-2-C-METHYL-D-ERYTHRITOL KINASE, CHLOROPLASTIC"/>
    <property type="match status" value="1"/>
</dbReference>
<dbReference type="PIRSF" id="PIRSF010376">
    <property type="entry name" value="IspE"/>
    <property type="match status" value="1"/>
</dbReference>
<evidence type="ECO:0000256" key="7">
    <source>
        <dbReference type="ARBA" id="ARBA00022840"/>
    </source>
</evidence>
<evidence type="ECO:0000256" key="3">
    <source>
        <dbReference type="ARBA" id="ARBA00017473"/>
    </source>
</evidence>
<comment type="caution">
    <text evidence="13">The sequence shown here is derived from an EMBL/GenBank/DDBJ whole genome shotgun (WGS) entry which is preliminary data.</text>
</comment>
<dbReference type="SUPFAM" id="SSF55060">
    <property type="entry name" value="GHMP Kinase, C-terminal domain"/>
    <property type="match status" value="1"/>
</dbReference>
<dbReference type="InterPro" id="IPR014721">
    <property type="entry name" value="Ribsml_uS5_D2-typ_fold_subgr"/>
</dbReference>
<evidence type="ECO:0000256" key="10">
    <source>
        <dbReference type="HAMAP-Rule" id="MF_00061"/>
    </source>
</evidence>
<organism evidence="13 14">
    <name type="scientific">Salinicola corii</name>
    <dbReference type="NCBI Taxonomy" id="2606937"/>
    <lineage>
        <taxon>Bacteria</taxon>
        <taxon>Pseudomonadati</taxon>
        <taxon>Pseudomonadota</taxon>
        <taxon>Gammaproteobacteria</taxon>
        <taxon>Oceanospirillales</taxon>
        <taxon>Halomonadaceae</taxon>
        <taxon>Salinicola</taxon>
    </lineage>
</organism>
<dbReference type="InterPro" id="IPR004424">
    <property type="entry name" value="IspE"/>
</dbReference>
<dbReference type="Pfam" id="PF00288">
    <property type="entry name" value="GHMP_kinases_N"/>
    <property type="match status" value="1"/>
</dbReference>
<dbReference type="Gene3D" id="3.30.70.890">
    <property type="entry name" value="GHMP kinase, C-terminal domain"/>
    <property type="match status" value="1"/>
</dbReference>
<evidence type="ECO:0000259" key="11">
    <source>
        <dbReference type="Pfam" id="PF00288"/>
    </source>
</evidence>
<evidence type="ECO:0000256" key="8">
    <source>
        <dbReference type="ARBA" id="ARBA00023229"/>
    </source>
</evidence>
<dbReference type="GO" id="GO:0019288">
    <property type="term" value="P:isopentenyl diphosphate biosynthetic process, methylerythritol 4-phosphate pathway"/>
    <property type="evidence" value="ECO:0007669"/>
    <property type="project" value="UniProtKB-UniRule"/>
</dbReference>
<dbReference type="Proteomes" id="UP000466024">
    <property type="component" value="Unassembled WGS sequence"/>
</dbReference>
<dbReference type="SUPFAM" id="SSF54211">
    <property type="entry name" value="Ribosomal protein S5 domain 2-like"/>
    <property type="match status" value="1"/>
</dbReference>
<dbReference type="HAMAP" id="MF_00061">
    <property type="entry name" value="IspE"/>
    <property type="match status" value="1"/>
</dbReference>
<keyword evidence="6 10" id="KW-0418">Kinase</keyword>
<accession>A0A640WFL2</accession>
<evidence type="ECO:0000256" key="4">
    <source>
        <dbReference type="ARBA" id="ARBA00022679"/>
    </source>
</evidence>
<keyword evidence="8 10" id="KW-0414">Isoprene biosynthesis</keyword>
<dbReference type="RefSeq" id="WP_149434654.1">
    <property type="nucleotide sequence ID" value="NZ_VTPX01000003.1"/>
</dbReference>
<keyword evidence="7 10" id="KW-0067">ATP-binding</keyword>
<feature type="binding site" evidence="10">
    <location>
        <begin position="95"/>
        <end position="105"/>
    </location>
    <ligand>
        <name>ATP</name>
        <dbReference type="ChEBI" id="CHEBI:30616"/>
    </ligand>
</feature>
<dbReference type="AlphaFoldDB" id="A0A640WFL2"/>
<dbReference type="InterPro" id="IPR006204">
    <property type="entry name" value="GHMP_kinase_N_dom"/>
</dbReference>
<comment type="similarity">
    <text evidence="1 10">Belongs to the GHMP kinase family. IspE subfamily.</text>
</comment>
<dbReference type="NCBIfam" id="TIGR00154">
    <property type="entry name" value="ispE"/>
    <property type="match status" value="1"/>
</dbReference>
<feature type="domain" description="GHMP kinase C-terminal" evidence="12">
    <location>
        <begin position="210"/>
        <end position="266"/>
    </location>
</feature>
<gene>
    <name evidence="10 13" type="primary">ispE</name>
    <name evidence="13" type="ORF">F0A16_06840</name>
</gene>
<dbReference type="PANTHER" id="PTHR43527">
    <property type="entry name" value="4-DIPHOSPHOCYTIDYL-2-C-METHYL-D-ERYTHRITOL KINASE, CHLOROPLASTIC"/>
    <property type="match status" value="1"/>
</dbReference>
<name>A0A640WFL2_9GAMM</name>
<evidence type="ECO:0000256" key="6">
    <source>
        <dbReference type="ARBA" id="ARBA00022777"/>
    </source>
</evidence>
<evidence type="ECO:0000256" key="9">
    <source>
        <dbReference type="ARBA" id="ARBA00032554"/>
    </source>
</evidence>
<dbReference type="InterPro" id="IPR013750">
    <property type="entry name" value="GHMP_kinase_C_dom"/>
</dbReference>
<dbReference type="Gene3D" id="3.30.230.10">
    <property type="match status" value="1"/>
</dbReference>
<dbReference type="GO" id="GO:0005524">
    <property type="term" value="F:ATP binding"/>
    <property type="evidence" value="ECO:0007669"/>
    <property type="project" value="UniProtKB-UniRule"/>
</dbReference>
<comment type="function">
    <text evidence="10">Catalyzes the phosphorylation of the position 2 hydroxy group of 4-diphosphocytidyl-2C-methyl-D-erythritol.</text>
</comment>
<dbReference type="UniPathway" id="UPA00056">
    <property type="reaction ID" value="UER00094"/>
</dbReference>
<comment type="pathway">
    <text evidence="10">Isoprenoid biosynthesis; isopentenyl diphosphate biosynthesis via DXP pathway; isopentenyl diphosphate from 1-deoxy-D-xylulose 5-phosphate: step 3/6.</text>
</comment>
<reference evidence="13 14" key="1">
    <citation type="submission" date="2019-08" db="EMBL/GenBank/DDBJ databases">
        <title>Bioinformatics analysis of the strain L3 and L5.</title>
        <authorList>
            <person name="Li X."/>
        </authorList>
    </citation>
    <scope>NUCLEOTIDE SEQUENCE [LARGE SCALE GENOMIC DNA]</scope>
    <source>
        <strain evidence="13 14">L3</strain>
    </source>
</reference>
<evidence type="ECO:0000259" key="12">
    <source>
        <dbReference type="Pfam" id="PF08544"/>
    </source>
</evidence>
<sequence length="294" mass="31704">MRSLTLPAPAKLNRLLRITGRREDGYHSLQTLFQILDRGDTLRFETQPRGSDITLSPALVGVTEADNLIVRAARRLQRETGCRQGATITLEKRLPMGGGLGGGSSNAATTLLALDRLWGLGLGLERLATLGLELGADVPVFVRGRTAWAEGVGERLTAVDLEPAWLVIVHPGVEIATAAIFSHPGLTRDSTVISMRRALDGAAPEVVWRNDCESIVRALHPEVDRALNWLGQYGPAILTGTGACVFCPLDDETQADQVLRQVPDEWQAFKARGCNLSPLHQALNLAEGLGQSQA</sequence>
<comment type="catalytic activity">
    <reaction evidence="10">
        <text>4-CDP-2-C-methyl-D-erythritol + ATP = 4-CDP-2-C-methyl-D-erythritol 2-phosphate + ADP + H(+)</text>
        <dbReference type="Rhea" id="RHEA:18437"/>
        <dbReference type="ChEBI" id="CHEBI:15378"/>
        <dbReference type="ChEBI" id="CHEBI:30616"/>
        <dbReference type="ChEBI" id="CHEBI:57823"/>
        <dbReference type="ChEBI" id="CHEBI:57919"/>
        <dbReference type="ChEBI" id="CHEBI:456216"/>
        <dbReference type="EC" id="2.7.1.148"/>
    </reaction>
</comment>
<feature type="active site" evidence="10">
    <location>
        <position position="11"/>
    </location>
</feature>
<evidence type="ECO:0000256" key="2">
    <source>
        <dbReference type="ARBA" id="ARBA00012052"/>
    </source>
</evidence>
<dbReference type="EMBL" id="VTPX01000003">
    <property type="protein sequence ID" value="KAA0019061.1"/>
    <property type="molecule type" value="Genomic_DNA"/>
</dbReference>
<evidence type="ECO:0000256" key="1">
    <source>
        <dbReference type="ARBA" id="ARBA00009684"/>
    </source>
</evidence>
<evidence type="ECO:0000313" key="14">
    <source>
        <dbReference type="Proteomes" id="UP000466024"/>
    </source>
</evidence>
<dbReference type="EC" id="2.7.1.148" evidence="2 10"/>
<dbReference type="Pfam" id="PF08544">
    <property type="entry name" value="GHMP_kinases_C"/>
    <property type="match status" value="1"/>
</dbReference>
<keyword evidence="4 10" id="KW-0808">Transferase</keyword>
<evidence type="ECO:0000256" key="5">
    <source>
        <dbReference type="ARBA" id="ARBA00022741"/>
    </source>
</evidence>
<evidence type="ECO:0000313" key="13">
    <source>
        <dbReference type="EMBL" id="KAA0019061.1"/>
    </source>
</evidence>
<keyword evidence="5 10" id="KW-0547">Nucleotide-binding</keyword>
<protein>
    <recommendedName>
        <fullName evidence="3 10">4-diphosphocytidyl-2-C-methyl-D-erythritol kinase</fullName>
        <shortName evidence="10">CMK</shortName>
        <ecNumber evidence="2 10">2.7.1.148</ecNumber>
    </recommendedName>
    <alternativeName>
        <fullName evidence="9 10">4-(cytidine-5'-diphospho)-2-C-methyl-D-erythritol kinase</fullName>
    </alternativeName>
</protein>
<keyword evidence="14" id="KW-1185">Reference proteome</keyword>
<dbReference type="GO" id="GO:0016114">
    <property type="term" value="P:terpenoid biosynthetic process"/>
    <property type="evidence" value="ECO:0007669"/>
    <property type="project" value="UniProtKB-UniRule"/>
</dbReference>